<protein>
    <recommendedName>
        <fullName evidence="5">HCP-like protein</fullName>
    </recommendedName>
</protein>
<reference evidence="4" key="1">
    <citation type="journal article" date="2018" name="Nat. Microbiol.">
        <title>Leveraging single-cell genomics to expand the fungal tree of life.</title>
        <authorList>
            <person name="Ahrendt S.R."/>
            <person name="Quandt C.A."/>
            <person name="Ciobanu D."/>
            <person name="Clum A."/>
            <person name="Salamov A."/>
            <person name="Andreopoulos B."/>
            <person name="Cheng J.F."/>
            <person name="Woyke T."/>
            <person name="Pelin A."/>
            <person name="Henrissat B."/>
            <person name="Reynolds N.K."/>
            <person name="Benny G.L."/>
            <person name="Smith M.E."/>
            <person name="James T.Y."/>
            <person name="Grigoriev I.V."/>
        </authorList>
    </citation>
    <scope>NUCLEOTIDE SEQUENCE [LARGE SCALE GENOMIC DNA]</scope>
    <source>
        <strain evidence="4">Baker2002</strain>
    </source>
</reference>
<keyword evidence="2" id="KW-0732">Signal</keyword>
<evidence type="ECO:0000313" key="4">
    <source>
        <dbReference type="Proteomes" id="UP000268321"/>
    </source>
</evidence>
<dbReference type="OrthoDB" id="27934at2759"/>
<proteinExistence type="inferred from homology"/>
<dbReference type="InterPro" id="IPR006597">
    <property type="entry name" value="Sel1-like"/>
</dbReference>
<organism evidence="3 4">
    <name type="scientific">Metschnikowia bicuspidata</name>
    <dbReference type="NCBI Taxonomy" id="27322"/>
    <lineage>
        <taxon>Eukaryota</taxon>
        <taxon>Fungi</taxon>
        <taxon>Dikarya</taxon>
        <taxon>Ascomycota</taxon>
        <taxon>Saccharomycotina</taxon>
        <taxon>Pichiomycetes</taxon>
        <taxon>Metschnikowiaceae</taxon>
        <taxon>Metschnikowia</taxon>
    </lineage>
</organism>
<dbReference type="PANTHER" id="PTHR11102">
    <property type="entry name" value="SEL-1-LIKE PROTEIN"/>
    <property type="match status" value="1"/>
</dbReference>
<gene>
    <name evidence="3" type="ORF">METBISCDRAFT_21267</name>
</gene>
<keyword evidence="4" id="KW-1185">Reference proteome</keyword>
<dbReference type="EMBL" id="ML004430">
    <property type="protein sequence ID" value="RKP32577.1"/>
    <property type="molecule type" value="Genomic_DNA"/>
</dbReference>
<feature type="signal peptide" evidence="2">
    <location>
        <begin position="1"/>
        <end position="17"/>
    </location>
</feature>
<dbReference type="PANTHER" id="PTHR11102:SF160">
    <property type="entry name" value="ERAD-ASSOCIATED E3 UBIQUITIN-PROTEIN LIGASE COMPONENT HRD3"/>
    <property type="match status" value="1"/>
</dbReference>
<comment type="similarity">
    <text evidence="1">Belongs to the sel-1 family.</text>
</comment>
<feature type="chain" id="PRO_5020272138" description="HCP-like protein" evidence="2">
    <location>
        <begin position="18"/>
        <end position="785"/>
    </location>
</feature>
<dbReference type="SMART" id="SM00671">
    <property type="entry name" value="SEL1"/>
    <property type="match status" value="6"/>
</dbReference>
<dbReference type="Proteomes" id="UP000268321">
    <property type="component" value="Unassembled WGS sequence"/>
</dbReference>
<dbReference type="InterPro" id="IPR011990">
    <property type="entry name" value="TPR-like_helical_dom_sf"/>
</dbReference>
<evidence type="ECO:0000256" key="2">
    <source>
        <dbReference type="SAM" id="SignalP"/>
    </source>
</evidence>
<dbReference type="InterPro" id="IPR050767">
    <property type="entry name" value="Sel1_AlgK"/>
</dbReference>
<evidence type="ECO:0000256" key="1">
    <source>
        <dbReference type="ARBA" id="ARBA00038101"/>
    </source>
</evidence>
<dbReference type="AlphaFoldDB" id="A0A4P9ZHE8"/>
<evidence type="ECO:0000313" key="3">
    <source>
        <dbReference type="EMBL" id="RKP32577.1"/>
    </source>
</evidence>
<dbReference type="SUPFAM" id="SSF81901">
    <property type="entry name" value="HCP-like"/>
    <property type="match status" value="2"/>
</dbReference>
<name>A0A4P9ZHE8_9ASCO</name>
<sequence length="785" mass="88779">MKLRIASQLCLAAVCLASSTHELYISAIDILRQLPHKYDGLSPIYTRDNIDQGIWIPQYDWTTQNYQTNDNDINHTYKHLEDALRAIEMLVDAAKAGSSEAASALGDIYTFGNYSVPVNYTKALSFYHKAVSREADGHAYFMLGYMYSTGMFGEVPMDKQRAVVYYEFAAKNNDFNALLVLANNYYHGIGRAANCVVSKFYYAAAARKTMSVLDKCGSDILEDYTTFDIALPDYNGGLYGHRVSESPLTISDRVSLFLSLRESLRDSNFISQDSNIIDYYFDAFESYHGGHFREKNDTEAYISSLLCIIKGGEKFGGEYFDLATHIDKFVWSRCHNLLGKLYLNGHGVEKNVSRAYIWLNSGKKIFCDKETLLTLASFHQLDPSYKGSFTEKGQSYLQAAAANGSGHAAYLLSKADVAPRSPLQTSYTESSLALMKHAANLEVLPALFYYADAVESGYVGEQYDCKHVAAFYKLFVERSEKIMLPHIQYAFEELRYGNYKNSLLGFLIGAEQGLANSQVSAAYLLHQIDPLLFFYKKVHYADRAKAAFRYLELSSAQDHLDSTILLGDLYSANYKAANISVDYAKAFAYYSKAALMSSGHGCYKLGYMYEYGLGSPNNTVDYFMAKRYYDMSHKFYKERAISHTSSRSRVSSFPVTLALLRLRFKMLFSKKSNEKDTESSGWFSTFRKITKSEDALEKESAAQAKAQTHLEGGTYEEDEEYETFDYVVLILTVAFFLYMALENVRGHFRRLGRRQNGPEDQNGVENQNADGAAIPRFQVEFFFAI</sequence>
<accession>A0A4P9ZHE8</accession>
<dbReference type="Gene3D" id="1.25.40.10">
    <property type="entry name" value="Tetratricopeptide repeat domain"/>
    <property type="match status" value="3"/>
</dbReference>
<evidence type="ECO:0008006" key="5">
    <source>
        <dbReference type="Google" id="ProtNLM"/>
    </source>
</evidence>
<dbReference type="Pfam" id="PF08238">
    <property type="entry name" value="Sel1"/>
    <property type="match status" value="6"/>
</dbReference>